<evidence type="ECO:0000256" key="4">
    <source>
        <dbReference type="ARBA" id="ARBA00022692"/>
    </source>
</evidence>
<feature type="transmembrane region" description="Helical" evidence="7">
    <location>
        <begin position="60"/>
        <end position="80"/>
    </location>
</feature>
<evidence type="ECO:0000313" key="8">
    <source>
        <dbReference type="EMBL" id="OGG51952.1"/>
    </source>
</evidence>
<evidence type="ECO:0000256" key="3">
    <source>
        <dbReference type="ARBA" id="ARBA00022475"/>
    </source>
</evidence>
<evidence type="ECO:0000256" key="2">
    <source>
        <dbReference type="ARBA" id="ARBA00011006"/>
    </source>
</evidence>
<dbReference type="InterPro" id="IPR007341">
    <property type="entry name" value="Transgly_assoc"/>
</dbReference>
<comment type="similarity">
    <text evidence="2">Belongs to the UPF0410 family.</text>
</comment>
<reference evidence="8 9" key="1">
    <citation type="journal article" date="2016" name="Nat. Commun.">
        <title>Thousands of microbial genomes shed light on interconnected biogeochemical processes in an aquifer system.</title>
        <authorList>
            <person name="Anantharaman K."/>
            <person name="Brown C.T."/>
            <person name="Hug L.A."/>
            <person name="Sharon I."/>
            <person name="Castelle C.J."/>
            <person name="Probst A.J."/>
            <person name="Thomas B.C."/>
            <person name="Singh A."/>
            <person name="Wilkins M.J."/>
            <person name="Karaoz U."/>
            <person name="Brodie E.L."/>
            <person name="Williams K.H."/>
            <person name="Hubbard S.S."/>
            <person name="Banfield J.F."/>
        </authorList>
    </citation>
    <scope>NUCLEOTIDE SEQUENCE [LARGE SCALE GENOMIC DNA]</scope>
</reference>
<gene>
    <name evidence="8" type="ORF">A2704_00265</name>
</gene>
<sequence length="82" mass="8528">MGIILWIIFGALVGWVASLIMKSDAEQGIVLNVVVGIVGAVIGGWIMSLLGESGVAGFNLYSFLVALVGACVLIAIVRAVRR</sequence>
<comment type="caution">
    <text evidence="8">The sequence shown here is derived from an EMBL/GenBank/DDBJ whole genome shotgun (WGS) entry which is preliminary data.</text>
</comment>
<evidence type="ECO:0000313" key="9">
    <source>
        <dbReference type="Proteomes" id="UP000176445"/>
    </source>
</evidence>
<dbReference type="AlphaFoldDB" id="A0A1F6CSU0"/>
<dbReference type="EMBL" id="MFKW01000008">
    <property type="protein sequence ID" value="OGG51952.1"/>
    <property type="molecule type" value="Genomic_DNA"/>
</dbReference>
<evidence type="ECO:0000256" key="6">
    <source>
        <dbReference type="ARBA" id="ARBA00023136"/>
    </source>
</evidence>
<keyword evidence="3" id="KW-1003">Cell membrane</keyword>
<keyword evidence="6 7" id="KW-0472">Membrane</keyword>
<accession>A0A1F6CSU0</accession>
<keyword evidence="4 7" id="KW-0812">Transmembrane</keyword>
<evidence type="ECO:0000256" key="7">
    <source>
        <dbReference type="SAM" id="Phobius"/>
    </source>
</evidence>
<feature type="transmembrane region" description="Helical" evidence="7">
    <location>
        <begin position="29"/>
        <end position="48"/>
    </location>
</feature>
<dbReference type="GO" id="GO:0005886">
    <property type="term" value="C:plasma membrane"/>
    <property type="evidence" value="ECO:0007669"/>
    <property type="project" value="UniProtKB-SubCell"/>
</dbReference>
<dbReference type="PANTHER" id="PTHR33884:SF3">
    <property type="entry name" value="UPF0410 PROTEIN YMGE"/>
    <property type="match status" value="1"/>
</dbReference>
<protein>
    <recommendedName>
        <fullName evidence="10">Transglycosylase</fullName>
    </recommendedName>
</protein>
<feature type="transmembrane region" description="Helical" evidence="7">
    <location>
        <begin position="6"/>
        <end position="22"/>
    </location>
</feature>
<evidence type="ECO:0000256" key="5">
    <source>
        <dbReference type="ARBA" id="ARBA00022989"/>
    </source>
</evidence>
<comment type="subcellular location">
    <subcellularLocation>
        <location evidence="1">Cell membrane</location>
        <topology evidence="1">Multi-pass membrane protein</topology>
    </subcellularLocation>
</comment>
<name>A0A1F6CSU0_9BACT</name>
<proteinExistence type="inferred from homology"/>
<dbReference type="Proteomes" id="UP000176445">
    <property type="component" value="Unassembled WGS sequence"/>
</dbReference>
<evidence type="ECO:0008006" key="10">
    <source>
        <dbReference type="Google" id="ProtNLM"/>
    </source>
</evidence>
<keyword evidence="5 7" id="KW-1133">Transmembrane helix</keyword>
<evidence type="ECO:0000256" key="1">
    <source>
        <dbReference type="ARBA" id="ARBA00004651"/>
    </source>
</evidence>
<dbReference type="Pfam" id="PF04226">
    <property type="entry name" value="Transgly_assoc"/>
    <property type="match status" value="1"/>
</dbReference>
<organism evidence="8 9">
    <name type="scientific">Candidatus Kaiserbacteria bacterium RIFCSPHIGHO2_01_FULL_54_36b</name>
    <dbReference type="NCBI Taxonomy" id="1798483"/>
    <lineage>
        <taxon>Bacteria</taxon>
        <taxon>Candidatus Kaiseribacteriota</taxon>
    </lineage>
</organism>
<dbReference type="PANTHER" id="PTHR33884">
    <property type="entry name" value="UPF0410 PROTEIN YMGE"/>
    <property type="match status" value="1"/>
</dbReference>